<dbReference type="Pfam" id="PF02661">
    <property type="entry name" value="Fic"/>
    <property type="match status" value="1"/>
</dbReference>
<evidence type="ECO:0000313" key="3">
    <source>
        <dbReference type="Proteomes" id="UP000275199"/>
    </source>
</evidence>
<gene>
    <name evidence="2" type="ORF">EF096_19405</name>
</gene>
<comment type="caution">
    <text evidence="2">The sequence shown here is derived from an EMBL/GenBank/DDBJ whole genome shotgun (WGS) entry which is preliminary data.</text>
</comment>
<dbReference type="SUPFAM" id="SSF140931">
    <property type="entry name" value="Fic-like"/>
    <property type="match status" value="1"/>
</dbReference>
<reference evidence="2 3" key="1">
    <citation type="submission" date="2018-11" db="EMBL/GenBank/DDBJ databases">
        <authorList>
            <person name="Jang G.I."/>
            <person name="Hwang C.Y."/>
        </authorList>
    </citation>
    <scope>NUCLEOTIDE SEQUENCE [LARGE SCALE GENOMIC DNA]</scope>
    <source>
        <strain evidence="2 3">SSM26</strain>
    </source>
</reference>
<feature type="domain" description="Fido" evidence="1">
    <location>
        <begin position="37"/>
        <end position="173"/>
    </location>
</feature>
<proteinExistence type="predicted"/>
<dbReference type="InterPro" id="IPR003812">
    <property type="entry name" value="Fido"/>
</dbReference>
<evidence type="ECO:0000313" key="2">
    <source>
        <dbReference type="EMBL" id="ROZ80546.1"/>
    </source>
</evidence>
<dbReference type="Gene3D" id="1.10.3290.10">
    <property type="entry name" value="Fido-like domain"/>
    <property type="match status" value="1"/>
</dbReference>
<evidence type="ECO:0000259" key="1">
    <source>
        <dbReference type="PROSITE" id="PS51459"/>
    </source>
</evidence>
<organism evidence="2 3">
    <name type="scientific">Pseudomonas neustonica</name>
    <dbReference type="NCBI Taxonomy" id="2487346"/>
    <lineage>
        <taxon>Bacteria</taxon>
        <taxon>Pseudomonadati</taxon>
        <taxon>Pseudomonadota</taxon>
        <taxon>Gammaproteobacteria</taxon>
        <taxon>Pseudomonadales</taxon>
        <taxon>Pseudomonadaceae</taxon>
        <taxon>Pseudomonas</taxon>
    </lineage>
</organism>
<protein>
    <submittedName>
        <fullName evidence="2">Cell filamentation protein Fic</fullName>
    </submittedName>
</protein>
<dbReference type="Proteomes" id="UP000275199">
    <property type="component" value="Unassembled WGS sequence"/>
</dbReference>
<sequence length="173" mass="19691">MLPNKLNLTSKRDIDDAEAELLFELYKHVFKQPLKNLTFQNIIRWHQQWLGSLYDWAGELRSVNLSKNGFQFAATAQLSRLSKQFELDFLKSFAQLPEMPRDQLVRFLAGSHVELVLIHPFRDGNGRLSRLLLDVMAVEAGGAPLDYGVWVENKEFYFKAIQAGAGGDSMSST</sequence>
<name>A0ABX9XFC4_9PSED</name>
<keyword evidence="3" id="KW-1185">Reference proteome</keyword>
<dbReference type="PROSITE" id="PS51459">
    <property type="entry name" value="FIDO"/>
    <property type="match status" value="1"/>
</dbReference>
<dbReference type="InterPro" id="IPR036597">
    <property type="entry name" value="Fido-like_dom_sf"/>
</dbReference>
<dbReference type="PANTHER" id="PTHR13504:SF38">
    <property type="entry name" value="FIDO DOMAIN-CONTAINING PROTEIN"/>
    <property type="match status" value="1"/>
</dbReference>
<dbReference type="InterPro" id="IPR040198">
    <property type="entry name" value="Fido_containing"/>
</dbReference>
<dbReference type="EMBL" id="RKKU01000042">
    <property type="protein sequence ID" value="ROZ80546.1"/>
    <property type="molecule type" value="Genomic_DNA"/>
</dbReference>
<dbReference type="PANTHER" id="PTHR13504">
    <property type="entry name" value="FIDO DOMAIN-CONTAINING PROTEIN DDB_G0283145"/>
    <property type="match status" value="1"/>
</dbReference>
<accession>A0ABX9XFC4</accession>